<dbReference type="SUPFAM" id="SSF52540">
    <property type="entry name" value="P-loop containing nucleoside triphosphate hydrolases"/>
    <property type="match status" value="1"/>
</dbReference>
<dbReference type="PANTHER" id="PTHR32309">
    <property type="entry name" value="TYROSINE-PROTEIN KINASE"/>
    <property type="match status" value="1"/>
</dbReference>
<reference evidence="3 4" key="1">
    <citation type="submission" date="2018-06" db="EMBL/GenBank/DDBJ databases">
        <title>Genomic Encyclopedia of Type Strains, Phase IV (KMG-IV): sequencing the most valuable type-strain genomes for metagenomic binning, comparative biology and taxonomic classification.</title>
        <authorList>
            <person name="Goeker M."/>
        </authorList>
    </citation>
    <scope>NUCLEOTIDE SEQUENCE [LARGE SCALE GENOMIC DNA]</scope>
    <source>
        <strain evidence="3 4">DSM 18048</strain>
    </source>
</reference>
<organism evidence="3 4">
    <name type="scientific">Deinococcus yavapaiensis KR-236</name>
    <dbReference type="NCBI Taxonomy" id="694435"/>
    <lineage>
        <taxon>Bacteria</taxon>
        <taxon>Thermotogati</taxon>
        <taxon>Deinococcota</taxon>
        <taxon>Deinococci</taxon>
        <taxon>Deinococcales</taxon>
        <taxon>Deinococcaceae</taxon>
        <taxon>Deinococcus</taxon>
    </lineage>
</organism>
<dbReference type="AlphaFoldDB" id="A0A318S9E3"/>
<accession>A0A318S9E3</accession>
<keyword evidence="1" id="KW-0472">Membrane</keyword>
<evidence type="ECO:0000313" key="3">
    <source>
        <dbReference type="EMBL" id="PYE55760.1"/>
    </source>
</evidence>
<keyword evidence="1" id="KW-1133">Transmembrane helix</keyword>
<feature type="transmembrane region" description="Helical" evidence="1">
    <location>
        <begin position="24"/>
        <end position="43"/>
    </location>
</feature>
<dbReference type="InterPro" id="IPR025669">
    <property type="entry name" value="AAA_dom"/>
</dbReference>
<feature type="transmembrane region" description="Helical" evidence="1">
    <location>
        <begin position="258"/>
        <end position="279"/>
    </location>
</feature>
<gene>
    <name evidence="3" type="ORF">DES52_102124</name>
</gene>
<sequence length="545" mass="57318">MSQPLEFQAAPDEGYRLVTALRRFALPILGATLLAGAGGYLLAKRNAPVYQASSTIMIASGDGNGVLRDTVVTSSPPSASAVMQALRSQPVGEDIIRRLPDSGLSDDRVQFLQNSLRNRIRNGNSPLTAEAANSGDQGNVIIVRAYASTPLNAQALANTGVAALLAWDAGRAGRRLEQVRASIERQLEALNRADLRDNLVPTEEGALNSDARADARSRLVRDLALIDTLRTSTVTSLDVVAPATVPSTPISPQPGRNALLAALLALLAASGAAVLIDALRRRVDSERDAARWGLPVLGQLSRLDPQQLQEGVLRAAHEGGWAQSLGFTRVNLLAQLAPHASRRVVFSSLRGGEGASSVTAAVATALAAGGQRVLVVDADPQGHRQLDVWGGSNRGVWRDVAIGRAEDNGQVAVTPQSEETRVLAVTTRVDLLLANASDGSRIADVRAVLASLSQAYDVVLIDAPPVLQSADALELAPLTEGLVLVVEAASTTDQDVERALRHVKLVGGRVLGIMLNKVSTSSDISVKIPSLKQRSALKSAKSMTP</sequence>
<dbReference type="RefSeq" id="WP_110885315.1">
    <property type="nucleotide sequence ID" value="NZ_QJSX01000002.1"/>
</dbReference>
<name>A0A318S9E3_9DEIO</name>
<evidence type="ECO:0000259" key="2">
    <source>
        <dbReference type="Pfam" id="PF13614"/>
    </source>
</evidence>
<feature type="domain" description="AAA" evidence="2">
    <location>
        <begin position="343"/>
        <end position="502"/>
    </location>
</feature>
<proteinExistence type="predicted"/>
<dbReference type="OrthoDB" id="9794577at2"/>
<dbReference type="Pfam" id="PF13614">
    <property type="entry name" value="AAA_31"/>
    <property type="match status" value="1"/>
</dbReference>
<protein>
    <submittedName>
        <fullName evidence="3">AAA domain-containing protein</fullName>
    </submittedName>
</protein>
<evidence type="ECO:0000256" key="1">
    <source>
        <dbReference type="SAM" id="Phobius"/>
    </source>
</evidence>
<dbReference type="PANTHER" id="PTHR32309:SF31">
    <property type="entry name" value="CAPSULAR EXOPOLYSACCHARIDE FAMILY"/>
    <property type="match status" value="1"/>
</dbReference>
<dbReference type="InterPro" id="IPR050445">
    <property type="entry name" value="Bact_polysacc_biosynth/exp"/>
</dbReference>
<dbReference type="Proteomes" id="UP000248326">
    <property type="component" value="Unassembled WGS sequence"/>
</dbReference>
<dbReference type="EMBL" id="QJSX01000002">
    <property type="protein sequence ID" value="PYE55760.1"/>
    <property type="molecule type" value="Genomic_DNA"/>
</dbReference>
<dbReference type="Gene3D" id="3.40.50.300">
    <property type="entry name" value="P-loop containing nucleotide triphosphate hydrolases"/>
    <property type="match status" value="1"/>
</dbReference>
<keyword evidence="4" id="KW-1185">Reference proteome</keyword>
<dbReference type="InterPro" id="IPR027417">
    <property type="entry name" value="P-loop_NTPase"/>
</dbReference>
<comment type="caution">
    <text evidence="3">The sequence shown here is derived from an EMBL/GenBank/DDBJ whole genome shotgun (WGS) entry which is preliminary data.</text>
</comment>
<keyword evidence="1" id="KW-0812">Transmembrane</keyword>
<evidence type="ECO:0000313" key="4">
    <source>
        <dbReference type="Proteomes" id="UP000248326"/>
    </source>
</evidence>